<dbReference type="EMBL" id="JACIDZ010000004">
    <property type="protein sequence ID" value="MBB4121776.1"/>
    <property type="molecule type" value="Genomic_DNA"/>
</dbReference>
<evidence type="ECO:0000313" key="17">
    <source>
        <dbReference type="EMBL" id="MBB4121776.1"/>
    </source>
</evidence>
<dbReference type="Gene3D" id="2.30.42.10">
    <property type="match status" value="2"/>
</dbReference>
<dbReference type="InterPro" id="IPR001940">
    <property type="entry name" value="Peptidase_S1C"/>
</dbReference>
<evidence type="ECO:0000256" key="3">
    <source>
        <dbReference type="ARBA" id="ARBA00010541"/>
    </source>
</evidence>
<dbReference type="InterPro" id="IPR036034">
    <property type="entry name" value="PDZ_sf"/>
</dbReference>
<evidence type="ECO:0000256" key="14">
    <source>
        <dbReference type="PIRSR" id="PIRSR611782-1"/>
    </source>
</evidence>
<dbReference type="SUPFAM" id="SSF50494">
    <property type="entry name" value="Trypsin-like serine proteases"/>
    <property type="match status" value="1"/>
</dbReference>
<comment type="catalytic activity">
    <reaction evidence="1">
        <text>Acts on substrates that are at least partially unfolded. The cleavage site P1 residue is normally between a pair of hydrophobic residues, such as Val-|-Val.</text>
        <dbReference type="EC" id="3.4.21.107"/>
    </reaction>
</comment>
<evidence type="ECO:0000259" key="16">
    <source>
        <dbReference type="PROSITE" id="PS50106"/>
    </source>
</evidence>
<feature type="binding site" evidence="15">
    <location>
        <position position="157"/>
    </location>
    <ligand>
        <name>substrate</name>
    </ligand>
</feature>
<dbReference type="InterPro" id="IPR001478">
    <property type="entry name" value="PDZ"/>
</dbReference>
<dbReference type="GO" id="GO:0042597">
    <property type="term" value="C:periplasmic space"/>
    <property type="evidence" value="ECO:0007669"/>
    <property type="project" value="UniProtKB-SubCell"/>
</dbReference>
<feature type="active site" description="Charge relay system" evidence="14">
    <location>
        <position position="157"/>
    </location>
</feature>
<keyword evidence="12" id="KW-0346">Stress response</keyword>
<keyword evidence="9" id="KW-0574">Periplasm</keyword>
<evidence type="ECO:0000256" key="12">
    <source>
        <dbReference type="ARBA" id="ARBA00023016"/>
    </source>
</evidence>
<dbReference type="GO" id="GO:0004252">
    <property type="term" value="F:serine-type endopeptidase activity"/>
    <property type="evidence" value="ECO:0007669"/>
    <property type="project" value="InterPro"/>
</dbReference>
<evidence type="ECO:0000256" key="8">
    <source>
        <dbReference type="ARBA" id="ARBA00022737"/>
    </source>
</evidence>
<dbReference type="PRINTS" id="PR00834">
    <property type="entry name" value="PROTEASES2C"/>
</dbReference>
<dbReference type="InterPro" id="IPR011782">
    <property type="entry name" value="Pept_S1C_Do"/>
</dbReference>
<comment type="caution">
    <text evidence="17">The sequence shown here is derived from an EMBL/GenBank/DDBJ whole genome shotgun (WGS) entry which is preliminary data.</text>
</comment>
<feature type="binding site" evidence="15">
    <location>
        <position position="127"/>
    </location>
    <ligand>
        <name>substrate</name>
    </ligand>
</feature>
<dbReference type="AlphaFoldDB" id="A0A7W6KID3"/>
<dbReference type="SMART" id="SM00228">
    <property type="entry name" value="PDZ"/>
    <property type="match status" value="2"/>
</dbReference>
<feature type="active site" description="Charge relay system" evidence="14">
    <location>
        <position position="230"/>
    </location>
</feature>
<dbReference type="NCBIfam" id="TIGR02037">
    <property type="entry name" value="degP_htrA_DO"/>
    <property type="match status" value="1"/>
</dbReference>
<dbReference type="PANTHER" id="PTHR22939">
    <property type="entry name" value="SERINE PROTEASE FAMILY S1C HTRA-RELATED"/>
    <property type="match status" value="1"/>
</dbReference>
<dbReference type="InterPro" id="IPR009003">
    <property type="entry name" value="Peptidase_S1_PA"/>
</dbReference>
<dbReference type="Pfam" id="PF13365">
    <property type="entry name" value="Trypsin_2"/>
    <property type="match status" value="1"/>
</dbReference>
<dbReference type="PANTHER" id="PTHR22939:SF130">
    <property type="entry name" value="PERIPLASMIC SERINE ENDOPROTEASE DEGP-LIKE-RELATED"/>
    <property type="match status" value="1"/>
</dbReference>
<dbReference type="Gene3D" id="2.40.10.120">
    <property type="match status" value="1"/>
</dbReference>
<keyword evidence="8" id="KW-0677">Repeat</keyword>
<dbReference type="FunFam" id="2.40.10.120:FF:000007">
    <property type="entry name" value="Periplasmic serine endoprotease DegP-like"/>
    <property type="match status" value="1"/>
</dbReference>
<evidence type="ECO:0000256" key="2">
    <source>
        <dbReference type="ARBA" id="ARBA00004418"/>
    </source>
</evidence>
<keyword evidence="18" id="KW-1185">Reference proteome</keyword>
<comment type="subcellular location">
    <subcellularLocation>
        <location evidence="2">Periplasm</location>
    </subcellularLocation>
</comment>
<dbReference type="GO" id="GO:0006508">
    <property type="term" value="P:proteolysis"/>
    <property type="evidence" value="ECO:0007669"/>
    <property type="project" value="UniProtKB-KW"/>
</dbReference>
<keyword evidence="11" id="KW-0720">Serine protease</keyword>
<evidence type="ECO:0000256" key="13">
    <source>
        <dbReference type="ARBA" id="ARBA00032850"/>
    </source>
</evidence>
<evidence type="ECO:0000256" key="11">
    <source>
        <dbReference type="ARBA" id="ARBA00022825"/>
    </source>
</evidence>
<evidence type="ECO:0000256" key="10">
    <source>
        <dbReference type="ARBA" id="ARBA00022801"/>
    </source>
</evidence>
<reference evidence="17 18" key="1">
    <citation type="submission" date="2020-08" db="EMBL/GenBank/DDBJ databases">
        <title>Genomic Encyclopedia of Type Strains, Phase IV (KMG-IV): sequencing the most valuable type-strain genomes for metagenomic binning, comparative biology and taxonomic classification.</title>
        <authorList>
            <person name="Goeker M."/>
        </authorList>
    </citation>
    <scope>NUCLEOTIDE SEQUENCE [LARGE SCALE GENOMIC DNA]</scope>
    <source>
        <strain evidence="17 18">DSM 28101</strain>
    </source>
</reference>
<dbReference type="EC" id="3.4.21.107" evidence="4"/>
<dbReference type="SUPFAM" id="SSF50156">
    <property type="entry name" value="PDZ domain-like"/>
    <property type="match status" value="2"/>
</dbReference>
<protein>
    <recommendedName>
        <fullName evidence="5">Probable periplasmic serine endoprotease DegP-like</fullName>
        <ecNumber evidence="4">3.4.21.107</ecNumber>
    </recommendedName>
    <alternativeName>
        <fullName evidence="13">Protease Do</fullName>
    </alternativeName>
</protein>
<accession>A0A7W6KID3</accession>
<evidence type="ECO:0000256" key="9">
    <source>
        <dbReference type="ARBA" id="ARBA00022764"/>
    </source>
</evidence>
<organism evidence="17 18">
    <name type="scientific">Martelella radicis</name>
    <dbReference type="NCBI Taxonomy" id="1397476"/>
    <lineage>
        <taxon>Bacteria</taxon>
        <taxon>Pseudomonadati</taxon>
        <taxon>Pseudomonadota</taxon>
        <taxon>Alphaproteobacteria</taxon>
        <taxon>Hyphomicrobiales</taxon>
        <taxon>Aurantimonadaceae</taxon>
        <taxon>Martelella</taxon>
    </lineage>
</organism>
<dbReference type="Pfam" id="PF13180">
    <property type="entry name" value="PDZ_2"/>
    <property type="match status" value="1"/>
</dbReference>
<dbReference type="PROSITE" id="PS50106">
    <property type="entry name" value="PDZ"/>
    <property type="match status" value="2"/>
</dbReference>
<feature type="binding site" evidence="15">
    <location>
        <begin position="228"/>
        <end position="230"/>
    </location>
    <ligand>
        <name>substrate</name>
    </ligand>
</feature>
<evidence type="ECO:0000256" key="4">
    <source>
        <dbReference type="ARBA" id="ARBA00013035"/>
    </source>
</evidence>
<evidence type="ECO:0000256" key="1">
    <source>
        <dbReference type="ARBA" id="ARBA00001772"/>
    </source>
</evidence>
<evidence type="ECO:0000256" key="7">
    <source>
        <dbReference type="ARBA" id="ARBA00022729"/>
    </source>
</evidence>
<keyword evidence="10 17" id="KW-0378">Hydrolase</keyword>
<feature type="active site" description="Charge relay system" evidence="14">
    <location>
        <position position="127"/>
    </location>
</feature>
<evidence type="ECO:0000313" key="18">
    <source>
        <dbReference type="Proteomes" id="UP000530571"/>
    </source>
</evidence>
<proteinExistence type="inferred from homology"/>
<evidence type="ECO:0000256" key="5">
    <source>
        <dbReference type="ARBA" id="ARBA00013958"/>
    </source>
</evidence>
<evidence type="ECO:0000256" key="15">
    <source>
        <dbReference type="PIRSR" id="PIRSR611782-2"/>
    </source>
</evidence>
<evidence type="ECO:0000256" key="6">
    <source>
        <dbReference type="ARBA" id="ARBA00022670"/>
    </source>
</evidence>
<keyword evidence="7" id="KW-0732">Signal</keyword>
<comment type="similarity">
    <text evidence="3">Belongs to the peptidase S1C family.</text>
</comment>
<feature type="domain" description="PDZ" evidence="16">
    <location>
        <begin position="274"/>
        <end position="340"/>
    </location>
</feature>
<feature type="domain" description="PDZ" evidence="16">
    <location>
        <begin position="409"/>
        <end position="492"/>
    </location>
</feature>
<sequence>MMTTVKLNSPVRRSIARHVVGAGLLAAISVLPLAAHVRPAFAQTLSDVSVADIAEGLLPSVVNISISEEGGPSGETRPLPDVPEGQPFEDLFEDFFQGEQGPRSRQYSSLGSGFIIDPSGIIVTNNHVIDNADTIEVTLADGTTLDATLLGVDDKTDLAVLKVESDEPLPAVKFGDSRRVRIGEWVLAIGNPFGLGGSVTLGIVSARGRELDGPYDNFIQTDAAINKGNSGGPLFNMDGEVIGINTAILSPSGGSIGIGFSVPSELAENVIDQLVEFGRTRRGWIGIRVLEVSDALAASLGADDPAGVAVGSIIEGGPSDGGPLQEGDIILTFDGQPIDNPRDLPRFVAEGRIGEPVDVEIIREGERMTVQVTPELLEEPEEVEEALAETEEPMDDGDAVTPGLPVSVYGMTLAELDDNGRALYQIDGDVEGVLITEVEEGSAAADEGLMPGMVIAEVGQDAVTTPQEVRSRIVELISEGRRSVSIMVAEPDGALSIKSLVLE</sequence>
<keyword evidence="6 17" id="KW-0645">Protease</keyword>
<name>A0A7W6KID3_9HYPH</name>
<gene>
    <name evidence="17" type="ORF">GGR30_001694</name>
</gene>
<dbReference type="Proteomes" id="UP000530571">
    <property type="component" value="Unassembled WGS sequence"/>
</dbReference>